<dbReference type="PANTHER" id="PTHR11851:SF227">
    <property type="entry name" value="PROCESSING PEPTIDASE ALPHA SUBUNIT, PUTATIVE-RELATED"/>
    <property type="match status" value="1"/>
</dbReference>
<reference evidence="2 3" key="1">
    <citation type="submission" date="2017-03" db="EMBL/GenBank/DDBJ databases">
        <title>An alternative strategy for trypanosome survival in the mammalian bloodstream revealed through genome and transcriptome analysis of the ubiquitous bovine parasite Trypanosoma (Megatrypanum) theileri.</title>
        <authorList>
            <person name="Kelly S."/>
            <person name="Ivens A."/>
            <person name="Mott A."/>
            <person name="O'Neill E."/>
            <person name="Emms D."/>
            <person name="Macleod O."/>
            <person name="Voorheis P."/>
            <person name="Matthews J."/>
            <person name="Matthews K."/>
            <person name="Carrington M."/>
        </authorList>
    </citation>
    <scope>NUCLEOTIDE SEQUENCE [LARGE SCALE GENOMIC DNA]</scope>
    <source>
        <strain evidence="2">Edinburgh</strain>
    </source>
</reference>
<comment type="caution">
    <text evidence="2">The sequence shown here is derived from an EMBL/GenBank/DDBJ whole genome shotgun (WGS) entry which is preliminary data.</text>
</comment>
<evidence type="ECO:0000313" key="3">
    <source>
        <dbReference type="Proteomes" id="UP000192257"/>
    </source>
</evidence>
<name>A0A1X0NXN6_9TRYP</name>
<dbReference type="InterPro" id="IPR011249">
    <property type="entry name" value="Metalloenz_LuxS/M16"/>
</dbReference>
<proteinExistence type="predicted"/>
<dbReference type="GeneID" id="39984901"/>
<dbReference type="EMBL" id="NBCO01000012">
    <property type="protein sequence ID" value="ORC89371.1"/>
    <property type="molecule type" value="Genomic_DNA"/>
</dbReference>
<dbReference type="SUPFAM" id="SSF63411">
    <property type="entry name" value="LuxS/MPP-like metallohydrolase"/>
    <property type="match status" value="2"/>
</dbReference>
<dbReference type="Gene3D" id="3.30.830.10">
    <property type="entry name" value="Metalloenzyme, LuxS/M16 peptidase-like"/>
    <property type="match status" value="2"/>
</dbReference>
<evidence type="ECO:0000259" key="1">
    <source>
        <dbReference type="Pfam" id="PF00675"/>
    </source>
</evidence>
<dbReference type="GO" id="GO:0005739">
    <property type="term" value="C:mitochondrion"/>
    <property type="evidence" value="ECO:0007669"/>
    <property type="project" value="TreeGrafter"/>
</dbReference>
<dbReference type="AlphaFoldDB" id="A0A1X0NXN6"/>
<keyword evidence="3" id="KW-1185">Reference proteome</keyword>
<dbReference type="Pfam" id="PF00675">
    <property type="entry name" value="Peptidase_M16"/>
    <property type="match status" value="1"/>
</dbReference>
<dbReference type="VEuPathDB" id="TriTrypDB:TM35_000121460"/>
<dbReference type="PANTHER" id="PTHR11851">
    <property type="entry name" value="METALLOPROTEASE"/>
    <property type="match status" value="1"/>
</dbReference>
<evidence type="ECO:0000313" key="2">
    <source>
        <dbReference type="EMBL" id="ORC89371.1"/>
    </source>
</evidence>
<dbReference type="RefSeq" id="XP_028883437.1">
    <property type="nucleotide sequence ID" value="XM_029025121.1"/>
</dbReference>
<dbReference type="Proteomes" id="UP000192257">
    <property type="component" value="Unassembled WGS sequence"/>
</dbReference>
<sequence length="466" mass="51260">MFRRTQHRAISQYKFGQPSLTQAFGPIPRERQEAKMGKLTTTKLTNGVRVVSQDLDGAHSVFGVYVDAGPKYDPLGCPGLSHVMRYAIQTSNMDSSLFQVDRTMRATGTAYGHGEINKRYIHWKAEGRRDMWEKPFSMIATGVVAPRFHESDVERFRDTMDNQREELRWQHPREYCVDALETVAFFKEPLGAPRMVPAASNDRCNQKALVDHWATYFHPKNVTVAAVNIPHDALIAAYESLPFPHSAEAPHHAKCQPPKFSHANESTQFYPGKQEVAFEDRAKAMGTVPDMDEEVIAAIGAPTFGAEDNVKKYATALVAREVYQSAIDQAMPLACSASYGVQTFYRPYASTGLMGVTLRGAPKEISTLLETATGCFPKSVSSEAAAAGRARAKMAFARSHLDMLRDYCDFIATSPVEAAQVMEAINGVTQSEVEAALTAASSVAPAVFVTGSTFTFPKVASLKKVK</sequence>
<feature type="domain" description="Peptidase M16 N-terminal" evidence="1">
    <location>
        <begin position="49"/>
        <end position="197"/>
    </location>
</feature>
<accession>A0A1X0NXN6</accession>
<protein>
    <submittedName>
        <fullName evidence="2">Mitochondrial processing peptidase alpha subunit</fullName>
    </submittedName>
</protein>
<dbReference type="GO" id="GO:0046872">
    <property type="term" value="F:metal ion binding"/>
    <property type="evidence" value="ECO:0007669"/>
    <property type="project" value="InterPro"/>
</dbReference>
<dbReference type="InterPro" id="IPR011765">
    <property type="entry name" value="Pept_M16_N"/>
</dbReference>
<organism evidence="2 3">
    <name type="scientific">Trypanosoma theileri</name>
    <dbReference type="NCBI Taxonomy" id="67003"/>
    <lineage>
        <taxon>Eukaryota</taxon>
        <taxon>Discoba</taxon>
        <taxon>Euglenozoa</taxon>
        <taxon>Kinetoplastea</taxon>
        <taxon>Metakinetoplastina</taxon>
        <taxon>Trypanosomatida</taxon>
        <taxon>Trypanosomatidae</taxon>
        <taxon>Trypanosoma</taxon>
    </lineage>
</organism>
<gene>
    <name evidence="2" type="ORF">TM35_000121460</name>
</gene>
<dbReference type="OrthoDB" id="277191at2759"/>
<dbReference type="InterPro" id="IPR050361">
    <property type="entry name" value="MPP/UQCRC_Complex"/>
</dbReference>
<dbReference type="STRING" id="67003.A0A1X0NXN6"/>